<dbReference type="InterPro" id="IPR025340">
    <property type="entry name" value="DUF4246"/>
</dbReference>
<feature type="compositionally biased region" description="Basic and acidic residues" evidence="1">
    <location>
        <begin position="575"/>
        <end position="587"/>
    </location>
</feature>
<name>A0AAF0YK92_9TREE</name>
<feature type="region of interest" description="Disordered" evidence="1">
    <location>
        <begin position="247"/>
        <end position="282"/>
    </location>
</feature>
<dbReference type="InterPro" id="IPR049207">
    <property type="entry name" value="DUF4246_N"/>
</dbReference>
<evidence type="ECO:0000259" key="2">
    <source>
        <dbReference type="Pfam" id="PF14033"/>
    </source>
</evidence>
<feature type="compositionally biased region" description="Acidic residues" evidence="1">
    <location>
        <begin position="257"/>
        <end position="274"/>
    </location>
</feature>
<feature type="region of interest" description="Disordered" evidence="1">
    <location>
        <begin position="570"/>
        <end position="596"/>
    </location>
</feature>
<dbReference type="RefSeq" id="XP_062632282.1">
    <property type="nucleotide sequence ID" value="XM_062776298.1"/>
</dbReference>
<evidence type="ECO:0000313" key="5">
    <source>
        <dbReference type="Proteomes" id="UP000827549"/>
    </source>
</evidence>
<feature type="domain" description="DUF4246" evidence="3">
    <location>
        <begin position="6"/>
        <end position="88"/>
    </location>
</feature>
<dbReference type="Pfam" id="PF14033">
    <property type="entry name" value="DUF4246"/>
    <property type="match status" value="1"/>
</dbReference>
<dbReference type="Pfam" id="PF21666">
    <property type="entry name" value="DUF4246_N"/>
    <property type="match status" value="1"/>
</dbReference>
<protein>
    <submittedName>
        <fullName evidence="4">Uncharacterized protein</fullName>
    </submittedName>
</protein>
<evidence type="ECO:0000259" key="3">
    <source>
        <dbReference type="Pfam" id="PF21666"/>
    </source>
</evidence>
<dbReference type="AlphaFoldDB" id="A0AAF0YK92"/>
<organism evidence="4 5">
    <name type="scientific">Vanrija pseudolonga</name>
    <dbReference type="NCBI Taxonomy" id="143232"/>
    <lineage>
        <taxon>Eukaryota</taxon>
        <taxon>Fungi</taxon>
        <taxon>Dikarya</taxon>
        <taxon>Basidiomycota</taxon>
        <taxon>Agaricomycotina</taxon>
        <taxon>Tremellomycetes</taxon>
        <taxon>Trichosporonales</taxon>
        <taxon>Trichosporonaceae</taxon>
        <taxon>Vanrija</taxon>
    </lineage>
</organism>
<dbReference type="GeneID" id="87812901"/>
<feature type="compositionally biased region" description="Acidic residues" evidence="1">
    <location>
        <begin position="422"/>
        <end position="438"/>
    </location>
</feature>
<dbReference type="PANTHER" id="PTHR33119">
    <property type="entry name" value="IFI3P"/>
    <property type="match status" value="1"/>
</dbReference>
<evidence type="ECO:0000313" key="4">
    <source>
        <dbReference type="EMBL" id="WOO86256.1"/>
    </source>
</evidence>
<feature type="region of interest" description="Disordered" evidence="1">
    <location>
        <begin position="416"/>
        <end position="551"/>
    </location>
</feature>
<feature type="compositionally biased region" description="Acidic residues" evidence="1">
    <location>
        <begin position="484"/>
        <end position="509"/>
    </location>
</feature>
<dbReference type="PANTHER" id="PTHR33119:SF1">
    <property type="entry name" value="FE2OG DIOXYGENASE DOMAIN-CONTAINING PROTEIN"/>
    <property type="match status" value="1"/>
</dbReference>
<proteinExistence type="predicted"/>
<gene>
    <name evidence="4" type="ORF">LOC62_07G009740</name>
</gene>
<sequence>MPVTRPGLGLPLDHNTPQPYDKSWNARNVVKPPKNDGFPSAVLEDGWQSNTPTVRERALLAFIDSITDKPEWWTKVGNSEITAKWRAELNAAVEAGVEPYHKGFSSEMFEFALRELRDKAKIYHESGYVSVLDLAASVVKADGDKGVTEAVRQRLIDAVRPLENVPADQVDWHPGSNEQVRDIVHPSLFPLVYGKTRYLADQELGVADALQAWGSGEVVPALETEEDVKRRQKWFKQIAKKEAKDAADAAKAAAGEDGAEDEDAAPAAADEPDSDAASAESYNWERWQAKREAEEKAARARLWSSRFQWLPSEVDVAADGKATFASYINNLHPGQHKELYGVLEELVTASLPLLDATYGRVMQWNALTNQAAGEKLTPPFTASTFATRIPCTTSNRKCLVPGICAANNAWCSEYNRPGRSSDEEEEDDDDDDDNDGEGAEGAGNDAEGAVAADGTDSAADAAGAGNPVSEVVTVSEAIAVDGGADGDDEDDDEDTDMDDDDDDSDDSDGGYDPYAGLTPEEKAERIAQNEQRIAESNKRAEERKAKYERDAAEAPPYDVLFPADYDFGYSSNDEGYEKDQKWNEHTHPTQQPEPAEYKYVGPTSFNKGTNGLFKLPNGKGGVNRLQVIVKLANIELTPEKPSYAGGSWHIEGQLNERICGTALYYYDNENITPSRLAFRTPADAEGFTEGEFEYEQGDHAPFEAYYGVNAELDGDSTVVPIGDVATPQGRLLAFPNVLQHRVSPFELADKTKPGHRKIVALFLVDPQTPIVSTAHVPPQQASWGSIRELDHKLPAELQHQIYADLGCPYSLDEAKQIRAELMSERKAIDGDIKESFALSSWNFCEH</sequence>
<feature type="domain" description="DUF4246" evidence="2">
    <location>
        <begin position="107"/>
        <end position="783"/>
    </location>
</feature>
<reference evidence="4" key="1">
    <citation type="submission" date="2023-10" db="EMBL/GenBank/DDBJ databases">
        <authorList>
            <person name="Noh H."/>
        </authorList>
    </citation>
    <scope>NUCLEOTIDE SEQUENCE</scope>
    <source>
        <strain evidence="4">DUCC4014</strain>
    </source>
</reference>
<keyword evidence="5" id="KW-1185">Reference proteome</keyword>
<feature type="compositionally biased region" description="Basic and acidic residues" evidence="1">
    <location>
        <begin position="519"/>
        <end position="551"/>
    </location>
</feature>
<feature type="region of interest" description="Disordered" evidence="1">
    <location>
        <begin position="1"/>
        <end position="21"/>
    </location>
</feature>
<evidence type="ECO:0000256" key="1">
    <source>
        <dbReference type="SAM" id="MobiDB-lite"/>
    </source>
</evidence>
<accession>A0AAF0YK92</accession>
<feature type="compositionally biased region" description="Low complexity" evidence="1">
    <location>
        <begin position="442"/>
        <end position="465"/>
    </location>
</feature>
<dbReference type="EMBL" id="CP086720">
    <property type="protein sequence ID" value="WOO86256.1"/>
    <property type="molecule type" value="Genomic_DNA"/>
</dbReference>
<dbReference type="InterPro" id="IPR049192">
    <property type="entry name" value="DUF4246_C"/>
</dbReference>
<dbReference type="Proteomes" id="UP000827549">
    <property type="component" value="Chromosome 7"/>
</dbReference>